<evidence type="ECO:0000313" key="2">
    <source>
        <dbReference type="EMBL" id="KAJ8990206.1"/>
    </source>
</evidence>
<proteinExistence type="predicted"/>
<feature type="compositionally biased region" description="Pro residues" evidence="1">
    <location>
        <begin position="51"/>
        <end position="62"/>
    </location>
</feature>
<feature type="compositionally biased region" description="Basic and acidic residues" evidence="1">
    <location>
        <begin position="23"/>
        <end position="33"/>
    </location>
</feature>
<sequence length="399" mass="42478">MAPTTISALGMALNGKSASVDIPKPREAVHGRDNFTAVTAGSSKKHSGMLPTPPNSISPNLPPRGRRASKATGPLSPKSAPQVDSDIDLQDASDKPQHTALSAEALDSLGDLDSAGAITPSMLAKHHLPDILLSHGPLAIRHIMGYLTTSVPGFSRITSAKARRLVVAALEGKGSGLENSGRDSDVMFEKVGWGRWDARIKGQPQRERQTSVITPPGSLPSSYSHPGLQLPGQRTWRTGSENLGTSYTGNSAVFSHEEMDYEDQDMLEHEADKMSLDDDDDNGYVSSVAPEPLDEDLGDGEITDEEDWASIGAEALRARSLPNTAHVGSGPGRLYQPIATYSYQPRYRSKTPADVAHTAPSKPRQPEFTNPFSLPAGAGMNDSQERAAVEALLSLGSMS</sequence>
<protein>
    <submittedName>
        <fullName evidence="2">DNA-binding proteins Bright/BRCAA1/RBP1 and proteins containing BRIGHT domain</fullName>
    </submittedName>
</protein>
<feature type="region of interest" description="Disordered" evidence="1">
    <location>
        <begin position="200"/>
        <end position="228"/>
    </location>
</feature>
<evidence type="ECO:0000256" key="1">
    <source>
        <dbReference type="SAM" id="MobiDB-lite"/>
    </source>
</evidence>
<dbReference type="Proteomes" id="UP001161757">
    <property type="component" value="Unassembled WGS sequence"/>
</dbReference>
<keyword evidence="2" id="KW-0238">DNA-binding</keyword>
<dbReference type="AlphaFoldDB" id="A0AAN6ETS9"/>
<gene>
    <name evidence="2" type="primary">STB3</name>
    <name evidence="2" type="ORF">HRR80_005694</name>
</gene>
<dbReference type="GO" id="GO:0043565">
    <property type="term" value="F:sequence-specific DNA binding"/>
    <property type="evidence" value="ECO:0007669"/>
    <property type="project" value="TreeGrafter"/>
</dbReference>
<evidence type="ECO:0000313" key="3">
    <source>
        <dbReference type="Proteomes" id="UP001161757"/>
    </source>
</evidence>
<dbReference type="InterPro" id="IPR018818">
    <property type="entry name" value="Stb3"/>
</dbReference>
<accession>A0AAN6ETS9</accession>
<dbReference type="GO" id="GO:0000432">
    <property type="term" value="P:positive regulation of transcription from RNA polymerase II promoter by glucose"/>
    <property type="evidence" value="ECO:0007669"/>
    <property type="project" value="TreeGrafter"/>
</dbReference>
<dbReference type="EMBL" id="JAJGCB010000011">
    <property type="protein sequence ID" value="KAJ8990206.1"/>
    <property type="molecule type" value="Genomic_DNA"/>
</dbReference>
<dbReference type="Pfam" id="PF10330">
    <property type="entry name" value="Stb3"/>
    <property type="match status" value="1"/>
</dbReference>
<organism evidence="2 3">
    <name type="scientific">Exophiala dermatitidis</name>
    <name type="common">Black yeast-like fungus</name>
    <name type="synonym">Wangiella dermatitidis</name>
    <dbReference type="NCBI Taxonomy" id="5970"/>
    <lineage>
        <taxon>Eukaryota</taxon>
        <taxon>Fungi</taxon>
        <taxon>Dikarya</taxon>
        <taxon>Ascomycota</taxon>
        <taxon>Pezizomycotina</taxon>
        <taxon>Eurotiomycetes</taxon>
        <taxon>Chaetothyriomycetidae</taxon>
        <taxon>Chaetothyriales</taxon>
        <taxon>Herpotrichiellaceae</taxon>
        <taxon>Exophiala</taxon>
    </lineage>
</organism>
<reference evidence="2" key="1">
    <citation type="submission" date="2023-01" db="EMBL/GenBank/DDBJ databases">
        <title>Exophiala dermititidis isolated from Cystic Fibrosis Patient.</title>
        <authorList>
            <person name="Kurbessoian T."/>
            <person name="Crocker A."/>
            <person name="Murante D."/>
            <person name="Hogan D.A."/>
            <person name="Stajich J.E."/>
        </authorList>
    </citation>
    <scope>NUCLEOTIDE SEQUENCE</scope>
    <source>
        <strain evidence="2">Ex8</strain>
    </source>
</reference>
<dbReference type="PANTHER" id="PTHR28164">
    <property type="entry name" value="PROTEIN STB3"/>
    <property type="match status" value="1"/>
</dbReference>
<feature type="compositionally biased region" description="Basic and acidic residues" evidence="1">
    <location>
        <begin position="200"/>
        <end position="209"/>
    </location>
</feature>
<feature type="region of interest" description="Disordered" evidence="1">
    <location>
        <begin position="1"/>
        <end position="97"/>
    </location>
</feature>
<dbReference type="GO" id="GO:0005634">
    <property type="term" value="C:nucleus"/>
    <property type="evidence" value="ECO:0007669"/>
    <property type="project" value="TreeGrafter"/>
</dbReference>
<comment type="caution">
    <text evidence="2">The sequence shown here is derived from an EMBL/GenBank/DDBJ whole genome shotgun (WGS) entry which is preliminary data.</text>
</comment>
<name>A0AAN6ETS9_EXODE</name>
<feature type="region of interest" description="Disordered" evidence="1">
    <location>
        <begin position="349"/>
        <end position="383"/>
    </location>
</feature>
<dbReference type="PANTHER" id="PTHR28164:SF1">
    <property type="entry name" value="PROTEIN STB3"/>
    <property type="match status" value="1"/>
</dbReference>